<name>A0AAN8G428_PATCE</name>
<protein>
    <recommendedName>
        <fullName evidence="4">CCHC-type domain-containing protein</fullName>
    </recommendedName>
</protein>
<dbReference type="Proteomes" id="UP001347796">
    <property type="component" value="Unassembled WGS sequence"/>
</dbReference>
<accession>A0AAN8G428</accession>
<evidence type="ECO:0000256" key="1">
    <source>
        <dbReference type="SAM" id="MobiDB-lite"/>
    </source>
</evidence>
<reference evidence="2 3" key="1">
    <citation type="submission" date="2024-01" db="EMBL/GenBank/DDBJ databases">
        <title>The genome of the rayed Mediterranean limpet Patella caerulea (Linnaeus, 1758).</title>
        <authorList>
            <person name="Anh-Thu Weber A."/>
            <person name="Halstead-Nussloch G."/>
        </authorList>
    </citation>
    <scope>NUCLEOTIDE SEQUENCE [LARGE SCALE GENOMIC DNA]</scope>
    <source>
        <strain evidence="2">AATW-2023a</strain>
        <tissue evidence="2">Whole specimen</tissue>
    </source>
</reference>
<evidence type="ECO:0000313" key="2">
    <source>
        <dbReference type="EMBL" id="KAK6167206.1"/>
    </source>
</evidence>
<feature type="region of interest" description="Disordered" evidence="1">
    <location>
        <begin position="25"/>
        <end position="57"/>
    </location>
</feature>
<organism evidence="2 3">
    <name type="scientific">Patella caerulea</name>
    <name type="common">Rayed Mediterranean limpet</name>
    <dbReference type="NCBI Taxonomy" id="87958"/>
    <lineage>
        <taxon>Eukaryota</taxon>
        <taxon>Metazoa</taxon>
        <taxon>Spiralia</taxon>
        <taxon>Lophotrochozoa</taxon>
        <taxon>Mollusca</taxon>
        <taxon>Gastropoda</taxon>
        <taxon>Patellogastropoda</taxon>
        <taxon>Patelloidea</taxon>
        <taxon>Patellidae</taxon>
        <taxon>Patella</taxon>
    </lineage>
</organism>
<evidence type="ECO:0008006" key="4">
    <source>
        <dbReference type="Google" id="ProtNLM"/>
    </source>
</evidence>
<feature type="compositionally biased region" description="Basic and acidic residues" evidence="1">
    <location>
        <begin position="25"/>
        <end position="44"/>
    </location>
</feature>
<dbReference type="AlphaFoldDB" id="A0AAN8G428"/>
<evidence type="ECO:0000313" key="3">
    <source>
        <dbReference type="Proteomes" id="UP001347796"/>
    </source>
</evidence>
<keyword evidence="3" id="KW-1185">Reference proteome</keyword>
<dbReference type="EMBL" id="JAZGQO010000018">
    <property type="protein sequence ID" value="KAK6167206.1"/>
    <property type="molecule type" value="Genomic_DNA"/>
</dbReference>
<gene>
    <name evidence="2" type="ORF">SNE40_021297</name>
</gene>
<sequence length="142" mass="16865">MKQMKELTITEKKEESVDYIKKKKKAFDTSKNRRGTVERQDFHRSSSSYDNARSKKFHTGTSKTDLRICMNCGYKHAVETYCPATGRRCNQCNKYGHFQKMCRKFRVNQIDDDEDYYPDDNYEDENEEFFIGMIDSTDKQTS</sequence>
<comment type="caution">
    <text evidence="2">The sequence shown here is derived from an EMBL/GenBank/DDBJ whole genome shotgun (WGS) entry which is preliminary data.</text>
</comment>
<proteinExistence type="predicted"/>